<dbReference type="Proteomes" id="UP000002026">
    <property type="component" value="Chromosome"/>
</dbReference>
<keyword evidence="2" id="KW-0479">Metal-binding</keyword>
<evidence type="ECO:0000313" key="5">
    <source>
        <dbReference type="EMBL" id="ACV21820.1"/>
    </source>
</evidence>
<gene>
    <name evidence="5" type="ordered locus">Shel_07640</name>
</gene>
<evidence type="ECO:0000256" key="2">
    <source>
        <dbReference type="ARBA" id="ARBA00022617"/>
    </source>
</evidence>
<keyword evidence="3" id="KW-0201">Cytochrome c-type biogenesis</keyword>
<evidence type="ECO:0000313" key="6">
    <source>
        <dbReference type="Proteomes" id="UP000002026"/>
    </source>
</evidence>
<dbReference type="InterPro" id="IPR012340">
    <property type="entry name" value="NA-bd_OB-fold"/>
</dbReference>
<evidence type="ECO:0000256" key="1">
    <source>
        <dbReference type="ARBA" id="ARBA00004370"/>
    </source>
</evidence>
<dbReference type="GO" id="GO:0020037">
    <property type="term" value="F:heme binding"/>
    <property type="evidence" value="ECO:0007669"/>
    <property type="project" value="InterPro"/>
</dbReference>
<dbReference type="GO" id="GO:0005886">
    <property type="term" value="C:plasma membrane"/>
    <property type="evidence" value="ECO:0007669"/>
    <property type="project" value="InterPro"/>
</dbReference>
<accession>C7N4I5</accession>
<proteinExistence type="predicted"/>
<comment type="subcellular location">
    <subcellularLocation>
        <location evidence="1">Membrane</location>
    </subcellularLocation>
</comment>
<dbReference type="InterPro" id="IPR004329">
    <property type="entry name" value="CcmE"/>
</dbReference>
<sequence>MMVTIIIVAVMAVILAVVGGSSAAKSISVAEAASGDYVGKRVEVTGAVVDNSFSTSDGVLTFDIYDEADPSVTVHVSYEGTASSTFGNGVQAICTGKVADDGTILTSELVTKCPSKYESATEALTVSRLLGYGESILDKPVKTVGLVKEGSLTSAAEGQARLVLVDADDPSIEVPVEFMGAIPEGIVDGTSVVITGSLSANGSIVASDVAQEA</sequence>
<dbReference type="HOGENOM" id="CLU_086033_0_0_11"/>
<dbReference type="AlphaFoldDB" id="C7N4I5"/>
<dbReference type="SUPFAM" id="SSF82093">
    <property type="entry name" value="Heme chaperone CcmE"/>
    <property type="match status" value="2"/>
</dbReference>
<dbReference type="Pfam" id="PF03100">
    <property type="entry name" value="CcmE"/>
    <property type="match status" value="2"/>
</dbReference>
<evidence type="ECO:0000256" key="4">
    <source>
        <dbReference type="ARBA" id="ARBA00023136"/>
    </source>
</evidence>
<dbReference type="STRING" id="471855.Shel_07640"/>
<organism evidence="5 6">
    <name type="scientific">Slackia heliotrinireducens (strain ATCC 29202 / DSM 20476 / NCTC 11029 / RHS 1)</name>
    <name type="common">Peptococcus heliotrinreducens</name>
    <dbReference type="NCBI Taxonomy" id="471855"/>
    <lineage>
        <taxon>Bacteria</taxon>
        <taxon>Bacillati</taxon>
        <taxon>Actinomycetota</taxon>
        <taxon>Coriobacteriia</taxon>
        <taxon>Eggerthellales</taxon>
        <taxon>Eggerthellaceae</taxon>
        <taxon>Slackia</taxon>
    </lineage>
</organism>
<reference evidence="5 6" key="1">
    <citation type="journal article" date="2009" name="Stand. Genomic Sci.">
        <title>Complete genome sequence of Slackia heliotrinireducens type strain (RHS 1).</title>
        <authorList>
            <person name="Pukall R."/>
            <person name="Lapidus A."/>
            <person name="Nolan M."/>
            <person name="Copeland A."/>
            <person name="Glavina Del Rio T."/>
            <person name="Lucas S."/>
            <person name="Chen F."/>
            <person name="Tice H."/>
            <person name="Cheng J.F."/>
            <person name="Chertkov O."/>
            <person name="Bruce D."/>
            <person name="Goodwin L."/>
            <person name="Kuske C."/>
            <person name="Brettin T."/>
            <person name="Detter J.C."/>
            <person name="Han C."/>
            <person name="Pitluck S."/>
            <person name="Pati A."/>
            <person name="Mavrommatis K."/>
            <person name="Ivanova N."/>
            <person name="Ovchinnikova G."/>
            <person name="Chen A."/>
            <person name="Palaniappan K."/>
            <person name="Schneider S."/>
            <person name="Rohde M."/>
            <person name="Chain P."/>
            <person name="D'haeseleer P."/>
            <person name="Goker M."/>
            <person name="Bristow J."/>
            <person name="Eisen J.A."/>
            <person name="Markowitz V."/>
            <person name="Kyrpides N.C."/>
            <person name="Klenk H.P."/>
            <person name="Hugenholtz P."/>
        </authorList>
    </citation>
    <scope>NUCLEOTIDE SEQUENCE [LARGE SCALE GENOMIC DNA]</scope>
    <source>
        <strain evidence="6">ATCC 29202 / DSM 20476 / NCTC 11029 / RHS 1</strain>
    </source>
</reference>
<dbReference type="Gene3D" id="2.40.50.140">
    <property type="entry name" value="Nucleic acid-binding proteins"/>
    <property type="match status" value="2"/>
</dbReference>
<evidence type="ECO:0000256" key="3">
    <source>
        <dbReference type="ARBA" id="ARBA00022748"/>
    </source>
</evidence>
<keyword evidence="2" id="KW-0349">Heme</keyword>
<dbReference type="EMBL" id="CP001684">
    <property type="protein sequence ID" value="ACV21820.1"/>
    <property type="molecule type" value="Genomic_DNA"/>
</dbReference>
<keyword evidence="4" id="KW-0472">Membrane</keyword>
<dbReference type="GO" id="GO:0017004">
    <property type="term" value="P:cytochrome complex assembly"/>
    <property type="evidence" value="ECO:0007669"/>
    <property type="project" value="UniProtKB-KW"/>
</dbReference>
<name>C7N4I5_SLAHD</name>
<protein>
    <submittedName>
        <fullName evidence="5">Cytochrome c-type biogenesis protein CcmE</fullName>
    </submittedName>
</protein>
<dbReference type="KEGG" id="shi:Shel_07640"/>
<dbReference type="InterPro" id="IPR036127">
    <property type="entry name" value="CcmE-like_sf"/>
</dbReference>
<keyword evidence="2" id="KW-0408">Iron</keyword>
<dbReference type="eggNOG" id="COG2332">
    <property type="taxonomic scope" value="Bacteria"/>
</dbReference>
<keyword evidence="6" id="KW-1185">Reference proteome</keyword>
<dbReference type="GO" id="GO:0017003">
    <property type="term" value="P:protein-heme linkage"/>
    <property type="evidence" value="ECO:0007669"/>
    <property type="project" value="InterPro"/>
</dbReference>